<reference evidence="2 3" key="1">
    <citation type="submission" date="2015-06" db="EMBL/GenBank/DDBJ databases">
        <title>Draft genome assembly of filamentous brackish cyanobacterium Limnoraphis robusta strain CS-951.</title>
        <authorList>
            <person name="Willis A."/>
            <person name="Parks M."/>
            <person name="Burford M.A."/>
        </authorList>
    </citation>
    <scope>NUCLEOTIDE SEQUENCE [LARGE SCALE GENOMIC DNA]</scope>
    <source>
        <strain evidence="2 3">CS-951</strain>
    </source>
</reference>
<dbReference type="Pfam" id="PF20133">
    <property type="entry name" value="HHL1-like"/>
    <property type="match status" value="1"/>
</dbReference>
<dbReference type="EMBL" id="LATL02000083">
    <property type="protein sequence ID" value="KKD37065.1"/>
    <property type="molecule type" value="Genomic_DNA"/>
</dbReference>
<comment type="caution">
    <text evidence="2">The sequence shown here is derived from an EMBL/GenBank/DDBJ whole genome shotgun (WGS) entry which is preliminary data.</text>
</comment>
<organism evidence="2 3">
    <name type="scientific">Limnoraphis robusta CS-951</name>
    <dbReference type="NCBI Taxonomy" id="1637645"/>
    <lineage>
        <taxon>Bacteria</taxon>
        <taxon>Bacillati</taxon>
        <taxon>Cyanobacteriota</taxon>
        <taxon>Cyanophyceae</taxon>
        <taxon>Oscillatoriophycideae</taxon>
        <taxon>Oscillatoriales</taxon>
        <taxon>Sirenicapillariaceae</taxon>
        <taxon>Limnoraphis</taxon>
    </lineage>
</organism>
<accession>A0A0F5YFT5</accession>
<dbReference type="RefSeq" id="WP_046279645.1">
    <property type="nucleotide sequence ID" value="NZ_LATL02000083.1"/>
</dbReference>
<evidence type="ECO:0000313" key="3">
    <source>
        <dbReference type="Proteomes" id="UP000033607"/>
    </source>
</evidence>
<feature type="compositionally biased region" description="Basic and acidic residues" evidence="1">
    <location>
        <begin position="19"/>
        <end position="34"/>
    </location>
</feature>
<evidence type="ECO:0000313" key="2">
    <source>
        <dbReference type="EMBL" id="KKD37065.1"/>
    </source>
</evidence>
<feature type="region of interest" description="Disordered" evidence="1">
    <location>
        <begin position="1"/>
        <end position="34"/>
    </location>
</feature>
<dbReference type="OrthoDB" id="456078at2"/>
<dbReference type="InterPro" id="IPR045388">
    <property type="entry name" value="HHL1-like"/>
</dbReference>
<name>A0A0F5YFT5_9CYAN</name>
<dbReference type="Proteomes" id="UP000033607">
    <property type="component" value="Unassembled WGS sequence"/>
</dbReference>
<evidence type="ECO:0000256" key="1">
    <source>
        <dbReference type="SAM" id="MobiDB-lite"/>
    </source>
</evidence>
<dbReference type="AlphaFoldDB" id="A0A0F5YFT5"/>
<protein>
    <submittedName>
        <fullName evidence="2">Uncharacterized protein</fullName>
    </submittedName>
</protein>
<proteinExistence type="predicted"/>
<sequence>MTTKQGFAKTQPPAKPSKRAVERSKAAKEYEKMKSDGTPDYEIYIRVQGQKNWYPVGVVAVKSSTQINQAIFGSQEDLLQGAFRLFPRLRKHQNQLEFGYRLKEFKDEPIQVAVPPQSRSNGLQTAIASLKNRVSSLLKKG</sequence>
<gene>
    <name evidence="2" type="ORF">WN50_16420</name>
</gene>